<dbReference type="PRINTS" id="PR00164">
    <property type="entry name" value="ABC2TRNSPORT"/>
</dbReference>
<dbReference type="GO" id="GO:0015920">
    <property type="term" value="P:lipopolysaccharide transport"/>
    <property type="evidence" value="ECO:0007669"/>
    <property type="project" value="TreeGrafter"/>
</dbReference>
<dbReference type="InterPro" id="IPR047817">
    <property type="entry name" value="ABC2_TM_bact-type"/>
</dbReference>
<keyword evidence="6 9" id="KW-0812">Transmembrane</keyword>
<dbReference type="PANTHER" id="PTHR30413">
    <property type="entry name" value="INNER MEMBRANE TRANSPORT PERMEASE"/>
    <property type="match status" value="1"/>
</dbReference>
<feature type="transmembrane region" description="Helical" evidence="9">
    <location>
        <begin position="30"/>
        <end position="52"/>
    </location>
</feature>
<evidence type="ECO:0000259" key="10">
    <source>
        <dbReference type="PROSITE" id="PS51012"/>
    </source>
</evidence>
<keyword evidence="5" id="KW-0997">Cell inner membrane</keyword>
<comment type="similarity">
    <text evidence="2 9">Belongs to the ABC-2 integral membrane protein family.</text>
</comment>
<feature type="transmembrane region" description="Helical" evidence="9">
    <location>
        <begin position="64"/>
        <end position="83"/>
    </location>
</feature>
<dbReference type="GO" id="GO:0043190">
    <property type="term" value="C:ATP-binding cassette (ABC) transporter complex"/>
    <property type="evidence" value="ECO:0007669"/>
    <property type="project" value="InterPro"/>
</dbReference>
<keyword evidence="12" id="KW-1185">Reference proteome</keyword>
<keyword evidence="4 9" id="KW-1003">Cell membrane</keyword>
<evidence type="ECO:0000313" key="11">
    <source>
        <dbReference type="EMBL" id="OWK43710.1"/>
    </source>
</evidence>
<dbReference type="PANTHER" id="PTHR30413:SF8">
    <property type="entry name" value="TRANSPORT PERMEASE PROTEIN"/>
    <property type="match status" value="1"/>
</dbReference>
<comment type="subcellular location">
    <subcellularLocation>
        <location evidence="1">Cell inner membrane</location>
        <topology evidence="1">Multi-pass membrane protein</topology>
    </subcellularLocation>
    <subcellularLocation>
        <location evidence="9">Cell membrane</location>
        <topology evidence="9">Multi-pass membrane protein</topology>
    </subcellularLocation>
</comment>
<accession>A0A225DQG3</accession>
<organism evidence="11 12">
    <name type="scientific">Fimbriiglobus ruber</name>
    <dbReference type="NCBI Taxonomy" id="1908690"/>
    <lineage>
        <taxon>Bacteria</taxon>
        <taxon>Pseudomonadati</taxon>
        <taxon>Planctomycetota</taxon>
        <taxon>Planctomycetia</taxon>
        <taxon>Gemmatales</taxon>
        <taxon>Gemmataceae</taxon>
        <taxon>Fimbriiglobus</taxon>
    </lineage>
</organism>
<evidence type="ECO:0000256" key="1">
    <source>
        <dbReference type="ARBA" id="ARBA00004429"/>
    </source>
</evidence>
<feature type="transmembrane region" description="Helical" evidence="9">
    <location>
        <begin position="173"/>
        <end position="193"/>
    </location>
</feature>
<reference evidence="12" key="1">
    <citation type="submission" date="2017-06" db="EMBL/GenBank/DDBJ databases">
        <title>Genome analysis of Fimbriiglobus ruber SP5, the first member of the order Planctomycetales with confirmed chitinolytic capability.</title>
        <authorList>
            <person name="Ravin N.V."/>
            <person name="Rakitin A.L."/>
            <person name="Ivanova A.A."/>
            <person name="Beletsky A.V."/>
            <person name="Kulichevskaya I.S."/>
            <person name="Mardanov A.V."/>
            <person name="Dedysh S.N."/>
        </authorList>
    </citation>
    <scope>NUCLEOTIDE SEQUENCE [LARGE SCALE GENOMIC DNA]</scope>
    <source>
        <strain evidence="12">SP5</strain>
    </source>
</reference>
<dbReference type="Pfam" id="PF01061">
    <property type="entry name" value="ABC2_membrane"/>
    <property type="match status" value="1"/>
</dbReference>
<feature type="domain" description="ABC transmembrane type-2" evidence="10">
    <location>
        <begin position="31"/>
        <end position="251"/>
    </location>
</feature>
<feature type="transmembrane region" description="Helical" evidence="9">
    <location>
        <begin position="141"/>
        <end position="166"/>
    </location>
</feature>
<dbReference type="Proteomes" id="UP000214646">
    <property type="component" value="Unassembled WGS sequence"/>
</dbReference>
<evidence type="ECO:0000256" key="4">
    <source>
        <dbReference type="ARBA" id="ARBA00022475"/>
    </source>
</evidence>
<sequence>MADLRELWRFRELLFFLTLRDIKLRYKQTVLGIGWSVFQPLATVIVFAVFIGVLGKVADGVENYTLFVLTGVLPWTFFANATTNAANSLIGNERLVTKTYFPRVLLPGANVGAALFDFLVALIVVAIWLVVDGPPPTWRLVLVPVMMSLLAVLAFGFGTLLSALIATQRDFRYLLTFGMQLWMFATPCIYLPAEKLGPTAQRWLTINPVYGLVLNFRNCLLGGDLHWPALAVSASISLLVLVFALIYFRRVENTMADTI</sequence>
<evidence type="ECO:0000256" key="5">
    <source>
        <dbReference type="ARBA" id="ARBA00022519"/>
    </source>
</evidence>
<evidence type="ECO:0000256" key="3">
    <source>
        <dbReference type="ARBA" id="ARBA00022448"/>
    </source>
</evidence>
<evidence type="ECO:0000256" key="2">
    <source>
        <dbReference type="ARBA" id="ARBA00007783"/>
    </source>
</evidence>
<dbReference type="InterPro" id="IPR013525">
    <property type="entry name" value="ABC2_TM"/>
</dbReference>
<evidence type="ECO:0000256" key="6">
    <source>
        <dbReference type="ARBA" id="ARBA00022692"/>
    </source>
</evidence>
<keyword evidence="3 9" id="KW-0813">Transport</keyword>
<evidence type="ECO:0000256" key="9">
    <source>
        <dbReference type="RuleBase" id="RU361157"/>
    </source>
</evidence>
<keyword evidence="8 9" id="KW-0472">Membrane</keyword>
<dbReference type="AlphaFoldDB" id="A0A225DQG3"/>
<protein>
    <recommendedName>
        <fullName evidence="9">Transport permease protein</fullName>
    </recommendedName>
</protein>
<dbReference type="InterPro" id="IPR000412">
    <property type="entry name" value="ABC_2_transport"/>
</dbReference>
<name>A0A225DQG3_9BACT</name>
<proteinExistence type="inferred from homology"/>
<feature type="transmembrane region" description="Helical" evidence="9">
    <location>
        <begin position="225"/>
        <end position="248"/>
    </location>
</feature>
<dbReference type="EMBL" id="NIDE01000004">
    <property type="protein sequence ID" value="OWK43710.1"/>
    <property type="molecule type" value="Genomic_DNA"/>
</dbReference>
<dbReference type="GO" id="GO:0140359">
    <property type="term" value="F:ABC-type transporter activity"/>
    <property type="evidence" value="ECO:0007669"/>
    <property type="project" value="InterPro"/>
</dbReference>
<evidence type="ECO:0000256" key="7">
    <source>
        <dbReference type="ARBA" id="ARBA00022989"/>
    </source>
</evidence>
<feature type="transmembrane region" description="Helical" evidence="9">
    <location>
        <begin position="104"/>
        <end position="129"/>
    </location>
</feature>
<keyword evidence="7 9" id="KW-1133">Transmembrane helix</keyword>
<evidence type="ECO:0000256" key="8">
    <source>
        <dbReference type="ARBA" id="ARBA00023136"/>
    </source>
</evidence>
<comment type="caution">
    <text evidence="11">The sequence shown here is derived from an EMBL/GenBank/DDBJ whole genome shotgun (WGS) entry which is preliminary data.</text>
</comment>
<gene>
    <name evidence="11" type="ORF">FRUB_03309</name>
</gene>
<evidence type="ECO:0000313" key="12">
    <source>
        <dbReference type="Proteomes" id="UP000214646"/>
    </source>
</evidence>
<dbReference type="PROSITE" id="PS51012">
    <property type="entry name" value="ABC_TM2"/>
    <property type="match status" value="1"/>
</dbReference>